<dbReference type="InterPro" id="IPR017441">
    <property type="entry name" value="Protein_kinase_ATP_BS"/>
</dbReference>
<accession>A0AAV6I8R9</accession>
<keyword evidence="1" id="KW-0547">Nucleotide-binding</keyword>
<dbReference type="PANTHER" id="PTHR24361">
    <property type="entry name" value="MITOGEN-ACTIVATED KINASE KINASE KINASE"/>
    <property type="match status" value="1"/>
</dbReference>
<sequence>MALSPGIDSLLELEKLAVLGHGNGGVVYKVRHRHTASVYALKVLRFDKKAMVIQHQAAQEAEILKQMDSPLIVKCQVFSVVKVIQIVMAVVSASSWSIRKQDHCTTSCLCIGDCLSWQSPA</sequence>
<dbReference type="GO" id="GO:0005524">
    <property type="term" value="F:ATP binding"/>
    <property type="evidence" value="ECO:0007669"/>
    <property type="project" value="UniProtKB-UniRule"/>
</dbReference>
<dbReference type="Pfam" id="PF00069">
    <property type="entry name" value="Pkinase"/>
    <property type="match status" value="1"/>
</dbReference>
<evidence type="ECO:0000259" key="2">
    <source>
        <dbReference type="PROSITE" id="PS50011"/>
    </source>
</evidence>
<dbReference type="Gene3D" id="3.30.200.20">
    <property type="entry name" value="Phosphorylase Kinase, domain 1"/>
    <property type="match status" value="1"/>
</dbReference>
<dbReference type="EMBL" id="JACTNZ010000011">
    <property type="protein sequence ID" value="KAG5524230.1"/>
    <property type="molecule type" value="Genomic_DNA"/>
</dbReference>
<dbReference type="AlphaFoldDB" id="A0AAV6I8R9"/>
<keyword evidence="1" id="KW-0067">ATP-binding</keyword>
<dbReference type="PROSITE" id="PS00107">
    <property type="entry name" value="PROTEIN_KINASE_ATP"/>
    <property type="match status" value="1"/>
</dbReference>
<dbReference type="PANTHER" id="PTHR24361:SF747">
    <property type="entry name" value="MITOGEN-ACTIVATED PROTEIN KINASE KINASE 10"/>
    <property type="match status" value="1"/>
</dbReference>
<name>A0AAV6I8R9_9ERIC</name>
<proteinExistence type="predicted"/>
<dbReference type="PROSITE" id="PS50011">
    <property type="entry name" value="PROTEIN_KINASE_DOM"/>
    <property type="match status" value="1"/>
</dbReference>
<gene>
    <name evidence="3" type="ORF">RHGRI_031036</name>
</gene>
<organism evidence="3 4">
    <name type="scientific">Rhododendron griersonianum</name>
    <dbReference type="NCBI Taxonomy" id="479676"/>
    <lineage>
        <taxon>Eukaryota</taxon>
        <taxon>Viridiplantae</taxon>
        <taxon>Streptophyta</taxon>
        <taxon>Embryophyta</taxon>
        <taxon>Tracheophyta</taxon>
        <taxon>Spermatophyta</taxon>
        <taxon>Magnoliopsida</taxon>
        <taxon>eudicotyledons</taxon>
        <taxon>Gunneridae</taxon>
        <taxon>Pentapetalae</taxon>
        <taxon>asterids</taxon>
        <taxon>Ericales</taxon>
        <taxon>Ericaceae</taxon>
        <taxon>Ericoideae</taxon>
        <taxon>Rhodoreae</taxon>
        <taxon>Rhododendron</taxon>
    </lineage>
</organism>
<keyword evidence="4" id="KW-1185">Reference proteome</keyword>
<evidence type="ECO:0000313" key="3">
    <source>
        <dbReference type="EMBL" id="KAG5524230.1"/>
    </source>
</evidence>
<dbReference type="GO" id="GO:0005737">
    <property type="term" value="C:cytoplasm"/>
    <property type="evidence" value="ECO:0007669"/>
    <property type="project" value="TreeGrafter"/>
</dbReference>
<dbReference type="InterPro" id="IPR000719">
    <property type="entry name" value="Prot_kinase_dom"/>
</dbReference>
<dbReference type="InterPro" id="IPR053235">
    <property type="entry name" value="Ser_Thr_kinase"/>
</dbReference>
<dbReference type="SUPFAM" id="SSF56112">
    <property type="entry name" value="Protein kinase-like (PK-like)"/>
    <property type="match status" value="1"/>
</dbReference>
<feature type="domain" description="Protein kinase" evidence="2">
    <location>
        <begin position="13"/>
        <end position="121"/>
    </location>
</feature>
<comment type="caution">
    <text evidence="3">The sequence shown here is derived from an EMBL/GenBank/DDBJ whole genome shotgun (WGS) entry which is preliminary data.</text>
</comment>
<dbReference type="GO" id="GO:0004674">
    <property type="term" value="F:protein serine/threonine kinase activity"/>
    <property type="evidence" value="ECO:0007669"/>
    <property type="project" value="TreeGrafter"/>
</dbReference>
<dbReference type="InterPro" id="IPR011009">
    <property type="entry name" value="Kinase-like_dom_sf"/>
</dbReference>
<reference evidence="3" key="1">
    <citation type="submission" date="2020-08" db="EMBL/GenBank/DDBJ databases">
        <title>Plant Genome Project.</title>
        <authorList>
            <person name="Zhang R.-G."/>
        </authorList>
    </citation>
    <scope>NUCLEOTIDE SEQUENCE</scope>
    <source>
        <strain evidence="3">WSP0</strain>
        <tissue evidence="3">Leaf</tissue>
    </source>
</reference>
<dbReference type="Proteomes" id="UP000823749">
    <property type="component" value="Chromosome 11"/>
</dbReference>
<feature type="binding site" evidence="1">
    <location>
        <position position="42"/>
    </location>
    <ligand>
        <name>ATP</name>
        <dbReference type="ChEBI" id="CHEBI:30616"/>
    </ligand>
</feature>
<evidence type="ECO:0000256" key="1">
    <source>
        <dbReference type="PROSITE-ProRule" id="PRU10141"/>
    </source>
</evidence>
<evidence type="ECO:0000313" key="4">
    <source>
        <dbReference type="Proteomes" id="UP000823749"/>
    </source>
</evidence>
<protein>
    <recommendedName>
        <fullName evidence="2">Protein kinase domain-containing protein</fullName>
    </recommendedName>
</protein>